<keyword evidence="1" id="KW-0812">Transmembrane</keyword>
<feature type="transmembrane region" description="Helical" evidence="1">
    <location>
        <begin position="80"/>
        <end position="99"/>
    </location>
</feature>
<protein>
    <submittedName>
        <fullName evidence="3">Uncharacterized protein</fullName>
    </submittedName>
</protein>
<dbReference type="AlphaFoldDB" id="A0A1I7UV89"/>
<sequence>MPEEIDRRFPKATEMIADSERRKKKQELHRTLAIFGLRYKKSNLNPKAYREGYLGENVRPVIAQPTVVQDSDECLGHLVFGFWSTFFFLVVIIIMITVFELW</sequence>
<evidence type="ECO:0000313" key="2">
    <source>
        <dbReference type="Proteomes" id="UP000095282"/>
    </source>
</evidence>
<evidence type="ECO:0000313" key="3">
    <source>
        <dbReference type="WBParaSite" id="Csp11.Scaffold630.g19684.t1"/>
    </source>
</evidence>
<keyword evidence="2" id="KW-1185">Reference proteome</keyword>
<keyword evidence="1" id="KW-0472">Membrane</keyword>
<proteinExistence type="predicted"/>
<keyword evidence="1" id="KW-1133">Transmembrane helix</keyword>
<accession>A0A1I7UV89</accession>
<name>A0A1I7UV89_9PELO</name>
<evidence type="ECO:0000256" key="1">
    <source>
        <dbReference type="SAM" id="Phobius"/>
    </source>
</evidence>
<dbReference type="WBParaSite" id="Csp11.Scaffold630.g19684.t1">
    <property type="protein sequence ID" value="Csp11.Scaffold630.g19684.t1"/>
    <property type="gene ID" value="Csp11.Scaffold630.g19684"/>
</dbReference>
<organism evidence="2 3">
    <name type="scientific">Caenorhabditis tropicalis</name>
    <dbReference type="NCBI Taxonomy" id="1561998"/>
    <lineage>
        <taxon>Eukaryota</taxon>
        <taxon>Metazoa</taxon>
        <taxon>Ecdysozoa</taxon>
        <taxon>Nematoda</taxon>
        <taxon>Chromadorea</taxon>
        <taxon>Rhabditida</taxon>
        <taxon>Rhabditina</taxon>
        <taxon>Rhabditomorpha</taxon>
        <taxon>Rhabditoidea</taxon>
        <taxon>Rhabditidae</taxon>
        <taxon>Peloderinae</taxon>
        <taxon>Caenorhabditis</taxon>
    </lineage>
</organism>
<reference evidence="3" key="1">
    <citation type="submission" date="2016-11" db="UniProtKB">
        <authorList>
            <consortium name="WormBaseParasite"/>
        </authorList>
    </citation>
    <scope>IDENTIFICATION</scope>
</reference>
<dbReference type="Proteomes" id="UP000095282">
    <property type="component" value="Unplaced"/>
</dbReference>